<dbReference type="Pfam" id="PF14280">
    <property type="entry name" value="DUF4365"/>
    <property type="match status" value="1"/>
</dbReference>
<evidence type="ECO:0000313" key="3">
    <source>
        <dbReference type="EMBL" id="TQS42859.1"/>
    </source>
</evidence>
<evidence type="ECO:0000313" key="4">
    <source>
        <dbReference type="Proteomes" id="UP000317982"/>
    </source>
</evidence>
<proteinExistence type="predicted"/>
<feature type="domain" description="PIN" evidence="2">
    <location>
        <begin position="910"/>
        <end position="1047"/>
    </location>
</feature>
<dbReference type="Proteomes" id="UP000317982">
    <property type="component" value="Unassembled WGS sequence"/>
</dbReference>
<dbReference type="AlphaFoldDB" id="A0A545ANE4"/>
<dbReference type="EMBL" id="VIRS01000016">
    <property type="protein sequence ID" value="TQS42859.1"/>
    <property type="molecule type" value="Genomic_DNA"/>
</dbReference>
<dbReference type="InParanoid" id="A0A545ANE4"/>
<keyword evidence="4" id="KW-1185">Reference proteome</keyword>
<reference evidence="3 4" key="1">
    <citation type="submission" date="2019-07" db="EMBL/GenBank/DDBJ databases">
        <title>Cryptosporangium phraense sp. nov., isolated from plant litter.</title>
        <authorList>
            <person name="Suriyachadkun C."/>
        </authorList>
    </citation>
    <scope>NUCLEOTIDE SEQUENCE [LARGE SCALE GENOMIC DNA]</scope>
    <source>
        <strain evidence="3 4">A-T 5661</strain>
    </source>
</reference>
<name>A0A545ANE4_9ACTN</name>
<evidence type="ECO:0000259" key="2">
    <source>
        <dbReference type="Pfam" id="PF20698"/>
    </source>
</evidence>
<gene>
    <name evidence="3" type="ORF">FL583_22685</name>
</gene>
<dbReference type="OrthoDB" id="5140156at2"/>
<dbReference type="InterPro" id="IPR048987">
    <property type="entry name" value="PIN-TPR-GreABC"/>
</dbReference>
<dbReference type="InterPro" id="IPR025375">
    <property type="entry name" value="DUF4365"/>
</dbReference>
<accession>A0A545ANE4</accession>
<sequence>MVGAAGLDREGTGRLGVSILNTLVVRDLRWVFREQATSDAGIDAHVEARDSAGRQTGRLIALQIKAGPSFFGERTADGWVFRFDEAHFHLWLGHALPVLIVLVDIETQRGYWQQFTPGTVEPTGKGYKIVVPERQCVSDAADEWDHIASGIERDSRTRYEQLLTVLPPSTAAILAELHDSAPGDAAVLAAHLADGRSQPTETCRALLSMAPIWLIRDAARAWRAVASFGVEHGAMAVGSEAFERAAAADPEREGRLLLAAVLPLLDLDRDRAHQLVDRAAGLPGTELVVALIRAILAQPSGNAAPWELPSGLDLDVPAARSDHAVQAILTRHALRSHEWDAAVVRATRALELDRDGSDAMELLAEALLHRSLSTCAHADDLQRAGELMRHAVEQRHRWAGATDGYLDKLLEIHVLSGDLDVVLRYALAAPHGVARIEEAERPDVRRHAAEAAHELGQHDLAVALAEQLGDAPADQLLAARINDTALPRDDQIRLWTAALDEAEATDDFTGILRAVENLSGLGVDAAARLDPLVRRSLISADVPQRITVVAAAVRELDPALPSLRGLSKTNANAALMLIRELRAAHRYDEALDACDAAYHSLHRPIFLAYRVQVLQEADRLGQAEQAAHIALADGHLGHVERARLLRFLALRAIHSGDGAAAERHTGTLLTLTTDPPADVIWLRVAAELVQLRPNRAAALLHDHHPSVLTPTHGHWWLQAFATEPWTDQDASQAYALASQFRDKAPNLARALLMAIIERATAERPELLDVHTHSDPDDDHAAAARRSTTSAAAAAVPDELYAAAFQALDGLIARHGDDLGARKFDGPIETLADEITATVQSTADPRIATDLIRAIRLGRLPLGMLATGLRLPYGLVLIQRAAGVQIAAAADDGQHDLDHQAARDALNRPVVVDASALMVSSQLPGGTDLAGRFSIVHLPAVSRADILQSVIHARSNAASVGSLGWDDERQQLVFHPMTPADRLQLLRRAAALEASSCDLVFDRVVNLPDFGDFDPELFGSWLAPLQLAKTKQWSFWSDDVALRQLARSVGVPAFSTAALTEELTSIAIELDDPTRPGSDDRIRDLTDRQHQLVRAMVADYVVDVPASLDDLLAQAQADEWQPAASAVLLTRPAWWAWADTPFADLRAIYQHVSEHRPEALIGWQYAAMEGLSLAFSDDPNEAVLWMTTIALYGFAPDPPTEDVKAGLSRVAELAAARHLPGPRQFLSAAAYLLHRMGYLTDPATIVTSVLFEA</sequence>
<protein>
    <submittedName>
        <fullName evidence="3">DUF4365 domain-containing protein</fullName>
    </submittedName>
</protein>
<dbReference type="Pfam" id="PF20698">
    <property type="entry name" value="PIN-TPR-GreABC"/>
    <property type="match status" value="1"/>
</dbReference>
<comment type="caution">
    <text evidence="3">The sequence shown here is derived from an EMBL/GenBank/DDBJ whole genome shotgun (WGS) entry which is preliminary data.</text>
</comment>
<evidence type="ECO:0000259" key="1">
    <source>
        <dbReference type="Pfam" id="PF14280"/>
    </source>
</evidence>
<organism evidence="3 4">
    <name type="scientific">Cryptosporangium phraense</name>
    <dbReference type="NCBI Taxonomy" id="2593070"/>
    <lineage>
        <taxon>Bacteria</taxon>
        <taxon>Bacillati</taxon>
        <taxon>Actinomycetota</taxon>
        <taxon>Actinomycetes</taxon>
        <taxon>Cryptosporangiales</taxon>
        <taxon>Cryptosporangiaceae</taxon>
        <taxon>Cryptosporangium</taxon>
    </lineage>
</organism>
<feature type="domain" description="DUF4365" evidence="1">
    <location>
        <begin position="14"/>
        <end position="140"/>
    </location>
</feature>